<dbReference type="PROSITE" id="PS51747">
    <property type="entry name" value="CYT_DCMP_DEAMINASES_2"/>
    <property type="match status" value="1"/>
</dbReference>
<dbReference type="PANTHER" id="PTHR11079">
    <property type="entry name" value="CYTOSINE DEAMINASE FAMILY MEMBER"/>
    <property type="match status" value="1"/>
</dbReference>
<dbReference type="Proteomes" id="UP001497453">
    <property type="component" value="Chromosome 3"/>
</dbReference>
<sequence length="173" mass="18706">MSQDDDEHLKFLRIALEEAKRCVPIPTAFCVGCVLTARYPADSSPVVLATGYSRELPGNTHAEANALSKARSLSTEELCKLLPAPPDTLNVEDLLSSADMYTTMEPCSVRTSGLAPCADATIAARIRRCFIGVGEPDDFVKCEGAQKLRAAGVEVIWINGLEQECLEVARRGH</sequence>
<protein>
    <recommendedName>
        <fullName evidence="1">CMP/dCMP-type deaminase domain-containing protein</fullName>
    </recommendedName>
</protein>
<dbReference type="Pfam" id="PF18785">
    <property type="entry name" value="Inv-AAD"/>
    <property type="match status" value="1"/>
</dbReference>
<evidence type="ECO:0000313" key="2">
    <source>
        <dbReference type="EMBL" id="CAL1704683.1"/>
    </source>
</evidence>
<gene>
    <name evidence="2" type="ORF">GFSPODELE1_LOCUS5097</name>
</gene>
<proteinExistence type="predicted"/>
<name>A0ABP1DCC0_9APHY</name>
<evidence type="ECO:0000313" key="3">
    <source>
        <dbReference type="Proteomes" id="UP001497453"/>
    </source>
</evidence>
<dbReference type="PANTHER" id="PTHR11079:SF162">
    <property type="entry name" value="RIBOFLAVIN BIOSYNTHESIS PROTEIN PYRD, CHLOROPLASTIC"/>
    <property type="match status" value="1"/>
</dbReference>
<reference evidence="3" key="1">
    <citation type="submission" date="2024-04" db="EMBL/GenBank/DDBJ databases">
        <authorList>
            <person name="Shaw F."/>
            <person name="Minotto A."/>
        </authorList>
    </citation>
    <scope>NUCLEOTIDE SEQUENCE [LARGE SCALE GENOMIC DNA]</scope>
</reference>
<accession>A0ABP1DCC0</accession>
<dbReference type="InterPro" id="IPR016193">
    <property type="entry name" value="Cytidine_deaminase-like"/>
</dbReference>
<dbReference type="Gene3D" id="3.40.140.10">
    <property type="entry name" value="Cytidine Deaminase, domain 2"/>
    <property type="match status" value="1"/>
</dbReference>
<dbReference type="EMBL" id="OZ037946">
    <property type="protein sequence ID" value="CAL1704683.1"/>
    <property type="molecule type" value="Genomic_DNA"/>
</dbReference>
<dbReference type="InterPro" id="IPR002125">
    <property type="entry name" value="CMP_dCMP_dom"/>
</dbReference>
<keyword evidence="3" id="KW-1185">Reference proteome</keyword>
<feature type="domain" description="CMP/dCMP-type deaminase" evidence="1">
    <location>
        <begin position="6"/>
        <end position="155"/>
    </location>
</feature>
<dbReference type="SUPFAM" id="SSF53927">
    <property type="entry name" value="Cytidine deaminase-like"/>
    <property type="match status" value="1"/>
</dbReference>
<organism evidence="2 3">
    <name type="scientific">Somion occarium</name>
    <dbReference type="NCBI Taxonomy" id="3059160"/>
    <lineage>
        <taxon>Eukaryota</taxon>
        <taxon>Fungi</taxon>
        <taxon>Dikarya</taxon>
        <taxon>Basidiomycota</taxon>
        <taxon>Agaricomycotina</taxon>
        <taxon>Agaricomycetes</taxon>
        <taxon>Polyporales</taxon>
        <taxon>Cerrenaceae</taxon>
        <taxon>Somion</taxon>
    </lineage>
</organism>
<evidence type="ECO:0000259" key="1">
    <source>
        <dbReference type="PROSITE" id="PS51747"/>
    </source>
</evidence>